<evidence type="ECO:0000313" key="1">
    <source>
        <dbReference type="EMBL" id="VAX41690.1"/>
    </source>
</evidence>
<dbReference type="AlphaFoldDB" id="A0A3B1E0K8"/>
<sequence length="376" mass="39561">MKNESMRRKCFTGMLAAVVWGTGVASGQIFQPTIPDFEPAVVFEVSVGGPCGIASADFLRTAQVGDPIVIAGQDGFPEIAVAGAGMAFFSLSSFSCSVSSDDPSIVILRNTGDWSPDPLNGLVEHQRLDIPAGIRTTELAFADVTGENGPDLVLLGYNSDTLTGYMLVYKNQGNGFFDDGSINEPPEIFTVSDLLFRGLVAEDFDLDGDIDIIAAASNCKLPEDKVVVFQNMTEENLGDFDFAALLPIDLGISGGTAPGDIVAGDFFPFGGGGTPLLDFVTPNTLSPSITKAANLGNLDFVPLGEDKPSGCAFTWDFVTATSGLFGADTLWDFAAVREIDLAVSVFTGVSAGQFENNCDWDNISVLINKMVGSVGP</sequence>
<gene>
    <name evidence="1" type="ORF">MNBD_PLANCTO03-1682</name>
</gene>
<protein>
    <recommendedName>
        <fullName evidence="2">VCBS repeat-containing protein</fullName>
    </recommendedName>
</protein>
<proteinExistence type="predicted"/>
<organism evidence="1">
    <name type="scientific">hydrothermal vent metagenome</name>
    <dbReference type="NCBI Taxonomy" id="652676"/>
    <lineage>
        <taxon>unclassified sequences</taxon>
        <taxon>metagenomes</taxon>
        <taxon>ecological metagenomes</taxon>
    </lineage>
</organism>
<dbReference type="InterPro" id="IPR028994">
    <property type="entry name" value="Integrin_alpha_N"/>
</dbReference>
<reference evidence="1" key="1">
    <citation type="submission" date="2018-06" db="EMBL/GenBank/DDBJ databases">
        <authorList>
            <person name="Zhirakovskaya E."/>
        </authorList>
    </citation>
    <scope>NUCLEOTIDE SEQUENCE</scope>
</reference>
<name>A0A3B1E0K8_9ZZZZ</name>
<dbReference type="SUPFAM" id="SSF69318">
    <property type="entry name" value="Integrin alpha N-terminal domain"/>
    <property type="match status" value="1"/>
</dbReference>
<evidence type="ECO:0008006" key="2">
    <source>
        <dbReference type="Google" id="ProtNLM"/>
    </source>
</evidence>
<accession>A0A3B1E0K8</accession>
<dbReference type="EMBL" id="UOGK01000579">
    <property type="protein sequence ID" value="VAX41690.1"/>
    <property type="molecule type" value="Genomic_DNA"/>
</dbReference>